<dbReference type="KEGG" id="rpne:NCTC8284_00780"/>
<protein>
    <submittedName>
        <fullName evidence="1">Protein of uncharacterized function (DUF721)</fullName>
    </submittedName>
</protein>
<gene>
    <name evidence="1" type="ORF">NCTC8284_00780</name>
</gene>
<organism evidence="1 2">
    <name type="scientific">Rodentibacter pneumotropicus</name>
    <dbReference type="NCBI Taxonomy" id="758"/>
    <lineage>
        <taxon>Bacteria</taxon>
        <taxon>Pseudomonadati</taxon>
        <taxon>Pseudomonadota</taxon>
        <taxon>Gammaproteobacteria</taxon>
        <taxon>Pasteurellales</taxon>
        <taxon>Pasteurellaceae</taxon>
        <taxon>Rodentibacter</taxon>
    </lineage>
</organism>
<dbReference type="InterPro" id="IPR007922">
    <property type="entry name" value="DciA-like"/>
</dbReference>
<evidence type="ECO:0000313" key="2">
    <source>
        <dbReference type="Proteomes" id="UP000278733"/>
    </source>
</evidence>
<reference evidence="1 2" key="1">
    <citation type="submission" date="2018-12" db="EMBL/GenBank/DDBJ databases">
        <authorList>
            <consortium name="Pathogen Informatics"/>
        </authorList>
    </citation>
    <scope>NUCLEOTIDE SEQUENCE [LARGE SCALE GENOMIC DNA]</scope>
    <source>
        <strain evidence="1 2">NCTC8284</strain>
    </source>
</reference>
<name>A0A448MKH5_9PAST</name>
<dbReference type="Proteomes" id="UP000278733">
    <property type="component" value="Chromosome"/>
</dbReference>
<accession>A0A448MKH5</accession>
<dbReference type="EMBL" id="LR134405">
    <property type="protein sequence ID" value="VEH65635.1"/>
    <property type="molecule type" value="Genomic_DNA"/>
</dbReference>
<dbReference type="AlphaFoldDB" id="A0A448MKH5"/>
<sequence>MGLFHEKQGRTLSKSREYCRDNGTVILCSNNAKGLAIHELNQKFNRTFPQEFQGLFRIGQINGDTIFIEVANAIVRQGMLFRQLDLLTLIQKDYPQIKKLDLKISPEFNRAMP</sequence>
<proteinExistence type="predicted"/>
<dbReference type="Pfam" id="PF05258">
    <property type="entry name" value="DciA"/>
    <property type="match status" value="1"/>
</dbReference>
<evidence type="ECO:0000313" key="1">
    <source>
        <dbReference type="EMBL" id="VEH65635.1"/>
    </source>
</evidence>